<dbReference type="InterPro" id="IPR036390">
    <property type="entry name" value="WH_DNA-bd_sf"/>
</dbReference>
<dbReference type="PANTHER" id="PTHR43712:SF2">
    <property type="entry name" value="O-METHYLTRANSFERASE CICE"/>
    <property type="match status" value="1"/>
</dbReference>
<dbReference type="Pfam" id="PF00891">
    <property type="entry name" value="Methyltransf_2"/>
    <property type="match status" value="1"/>
</dbReference>
<evidence type="ECO:0000259" key="4">
    <source>
        <dbReference type="Pfam" id="PF00891"/>
    </source>
</evidence>
<evidence type="ECO:0000313" key="6">
    <source>
        <dbReference type="EMBL" id="EKM57114.1"/>
    </source>
</evidence>
<dbReference type="InterPro" id="IPR036388">
    <property type="entry name" value="WH-like_DNA-bd_sf"/>
</dbReference>
<organism evidence="6 7">
    <name type="scientific">Phanerochaete carnosa (strain HHB-10118-sp)</name>
    <name type="common">White-rot fungus</name>
    <name type="synonym">Peniophora carnosa</name>
    <dbReference type="NCBI Taxonomy" id="650164"/>
    <lineage>
        <taxon>Eukaryota</taxon>
        <taxon>Fungi</taxon>
        <taxon>Dikarya</taxon>
        <taxon>Basidiomycota</taxon>
        <taxon>Agaricomycotina</taxon>
        <taxon>Agaricomycetes</taxon>
        <taxon>Polyporales</taxon>
        <taxon>Phanerochaetaceae</taxon>
        <taxon>Phanerochaete</taxon>
    </lineage>
</organism>
<dbReference type="GO" id="GO:0046983">
    <property type="term" value="F:protein dimerization activity"/>
    <property type="evidence" value="ECO:0007669"/>
    <property type="project" value="InterPro"/>
</dbReference>
<dbReference type="GO" id="GO:0008171">
    <property type="term" value="F:O-methyltransferase activity"/>
    <property type="evidence" value="ECO:0007669"/>
    <property type="project" value="InterPro"/>
</dbReference>
<gene>
    <name evidence="6" type="ORF">PHACADRAFT_92239</name>
</gene>
<dbReference type="PANTHER" id="PTHR43712">
    <property type="entry name" value="PUTATIVE (AFU_ORTHOLOGUE AFUA_4G14580)-RELATED"/>
    <property type="match status" value="1"/>
</dbReference>
<reference evidence="6 7" key="1">
    <citation type="journal article" date="2012" name="BMC Genomics">
        <title>Comparative genomics of the white-rot fungi, Phanerochaete carnosa and P. chrysosporium, to elucidate the genetic basis of the distinct wood types they colonize.</title>
        <authorList>
            <person name="Suzuki H."/>
            <person name="MacDonald J."/>
            <person name="Syed K."/>
            <person name="Salamov A."/>
            <person name="Hori C."/>
            <person name="Aerts A."/>
            <person name="Henrissat B."/>
            <person name="Wiebenga A."/>
            <person name="vanKuyk P.A."/>
            <person name="Barry K."/>
            <person name="Lindquist E."/>
            <person name="LaButti K."/>
            <person name="Lapidus A."/>
            <person name="Lucas S."/>
            <person name="Coutinho P."/>
            <person name="Gong Y."/>
            <person name="Samejima M."/>
            <person name="Mahadevan R."/>
            <person name="Abou-Zaid M."/>
            <person name="de Vries R.P."/>
            <person name="Igarashi K."/>
            <person name="Yadav J.S."/>
            <person name="Grigoriev I.V."/>
            <person name="Master E.R."/>
        </authorList>
    </citation>
    <scope>NUCLEOTIDE SEQUENCE [LARGE SCALE GENOMIC DNA]</scope>
    <source>
        <strain evidence="6 7">HHB-10118-sp</strain>
    </source>
</reference>
<dbReference type="KEGG" id="pco:PHACADRAFT_92239"/>
<sequence>MSIGSAQLTALVELISSSVREVIAAYSDARQDSPLLNLLDEGPLEIPATTPPNVTKARQIIEAACAQLCATIAQSGDCIVNYTKSACLQVTVDMKIFDLLLNKPKSLAVEEMAKLSGINAGKLGQVLRFLVTKHVYREVQPNVYTNNTLSMKLLSSDPVCFSIFVHYQPSYSTYMWEALVDEKYSSSYDPSQTAFCKVNGAPFFEYYKKCRFSSAMIGWRDITDRGLLPKMYDWQSLVHNAVVCDVSGSNGHVALDLLKEYLKLKIVVQDLEDLQTRWSELKELPDMIQQARTAFIPIDFFKDAPVKDCNIYYIHNILHDWLDESCVKILQNVKLSMKPTSRILILCFVANHQEALARDGDDLAPEPLLPNYGNGRIQQYNLDVNLMICFKSKERTLKEFIDIGWVLTRYSSCLSNVIEICILL</sequence>
<evidence type="ECO:0000256" key="1">
    <source>
        <dbReference type="ARBA" id="ARBA00022603"/>
    </source>
</evidence>
<dbReference type="InParanoid" id="K5WDK3"/>
<protein>
    <submittedName>
        <fullName evidence="6">Uncharacterized protein</fullName>
    </submittedName>
</protein>
<dbReference type="HOGENOM" id="CLU_005533_0_1_1"/>
<proteinExistence type="predicted"/>
<accession>K5WDK3</accession>
<dbReference type="OrthoDB" id="2410195at2759"/>
<dbReference type="Gene3D" id="1.10.10.10">
    <property type="entry name" value="Winged helix-like DNA-binding domain superfamily/Winged helix DNA-binding domain"/>
    <property type="match status" value="1"/>
</dbReference>
<evidence type="ECO:0000256" key="3">
    <source>
        <dbReference type="ARBA" id="ARBA00022691"/>
    </source>
</evidence>
<evidence type="ECO:0000313" key="7">
    <source>
        <dbReference type="Proteomes" id="UP000008370"/>
    </source>
</evidence>
<evidence type="ECO:0000259" key="5">
    <source>
        <dbReference type="Pfam" id="PF08100"/>
    </source>
</evidence>
<dbReference type="PROSITE" id="PS51683">
    <property type="entry name" value="SAM_OMT_II"/>
    <property type="match status" value="1"/>
</dbReference>
<dbReference type="Proteomes" id="UP000008370">
    <property type="component" value="Unassembled WGS sequence"/>
</dbReference>
<keyword evidence="1" id="KW-0489">Methyltransferase</keyword>
<dbReference type="SUPFAM" id="SSF46785">
    <property type="entry name" value="Winged helix' DNA-binding domain"/>
    <property type="match status" value="1"/>
</dbReference>
<dbReference type="RefSeq" id="XP_007394939.1">
    <property type="nucleotide sequence ID" value="XM_007394877.1"/>
</dbReference>
<dbReference type="GeneID" id="18920774"/>
<dbReference type="InterPro" id="IPR029063">
    <property type="entry name" value="SAM-dependent_MTases_sf"/>
</dbReference>
<dbReference type="SUPFAM" id="SSF53335">
    <property type="entry name" value="S-adenosyl-L-methionine-dependent methyltransferases"/>
    <property type="match status" value="1"/>
</dbReference>
<keyword evidence="3" id="KW-0949">S-adenosyl-L-methionine</keyword>
<keyword evidence="2" id="KW-0808">Transferase</keyword>
<dbReference type="InterPro" id="IPR001077">
    <property type="entry name" value="COMT_C"/>
</dbReference>
<feature type="domain" description="O-methyltransferase C-terminal" evidence="4">
    <location>
        <begin position="192"/>
        <end position="350"/>
    </location>
</feature>
<dbReference type="InterPro" id="IPR012967">
    <property type="entry name" value="COMT_dimerisation"/>
</dbReference>
<dbReference type="Pfam" id="PF08100">
    <property type="entry name" value="Dimerisation"/>
    <property type="match status" value="1"/>
</dbReference>
<dbReference type="InterPro" id="IPR016461">
    <property type="entry name" value="COMT-like"/>
</dbReference>
<dbReference type="AlphaFoldDB" id="K5WDK3"/>
<feature type="domain" description="O-methyltransferase dimerisation" evidence="5">
    <location>
        <begin position="81"/>
        <end position="156"/>
    </location>
</feature>
<name>K5WDK3_PHACS</name>
<keyword evidence="7" id="KW-1185">Reference proteome</keyword>
<dbReference type="Gene3D" id="3.40.50.150">
    <property type="entry name" value="Vaccinia Virus protein VP39"/>
    <property type="match status" value="1"/>
</dbReference>
<dbReference type="GO" id="GO:0032259">
    <property type="term" value="P:methylation"/>
    <property type="evidence" value="ECO:0007669"/>
    <property type="project" value="UniProtKB-KW"/>
</dbReference>
<evidence type="ECO:0000256" key="2">
    <source>
        <dbReference type="ARBA" id="ARBA00022679"/>
    </source>
</evidence>
<dbReference type="EMBL" id="JH930471">
    <property type="protein sequence ID" value="EKM57114.1"/>
    <property type="molecule type" value="Genomic_DNA"/>
</dbReference>